<dbReference type="GO" id="GO:0016757">
    <property type="term" value="F:glycosyltransferase activity"/>
    <property type="evidence" value="ECO:0007669"/>
    <property type="project" value="UniProtKB-KW"/>
</dbReference>
<protein>
    <recommendedName>
        <fullName evidence="1">D-inositol 3-phosphate glycosyltransferase</fullName>
    </recommendedName>
</protein>
<evidence type="ECO:0000259" key="4">
    <source>
        <dbReference type="Pfam" id="PF00534"/>
    </source>
</evidence>
<dbReference type="PANTHER" id="PTHR12526">
    <property type="entry name" value="GLYCOSYLTRANSFERASE"/>
    <property type="match status" value="1"/>
</dbReference>
<evidence type="ECO:0000313" key="6">
    <source>
        <dbReference type="Proteomes" id="UP001589709"/>
    </source>
</evidence>
<evidence type="ECO:0000256" key="2">
    <source>
        <dbReference type="ARBA" id="ARBA00022676"/>
    </source>
</evidence>
<comment type="caution">
    <text evidence="5">The sequence shown here is derived from an EMBL/GenBank/DDBJ whole genome shotgun (WGS) entry which is preliminary data.</text>
</comment>
<organism evidence="5 6">
    <name type="scientific">Streptomyces cinereospinus</name>
    <dbReference type="NCBI Taxonomy" id="285561"/>
    <lineage>
        <taxon>Bacteria</taxon>
        <taxon>Bacillati</taxon>
        <taxon>Actinomycetota</taxon>
        <taxon>Actinomycetes</taxon>
        <taxon>Kitasatosporales</taxon>
        <taxon>Streptomycetaceae</taxon>
        <taxon>Streptomyces</taxon>
    </lineage>
</organism>
<dbReference type="SUPFAM" id="SSF53756">
    <property type="entry name" value="UDP-Glycosyltransferase/glycogen phosphorylase"/>
    <property type="match status" value="1"/>
</dbReference>
<dbReference type="Pfam" id="PF00534">
    <property type="entry name" value="Glycos_transf_1"/>
    <property type="match status" value="1"/>
</dbReference>
<evidence type="ECO:0000256" key="3">
    <source>
        <dbReference type="ARBA" id="ARBA00022679"/>
    </source>
</evidence>
<proteinExistence type="predicted"/>
<gene>
    <name evidence="5" type="ORF">ACFF45_28585</name>
</gene>
<keyword evidence="2 5" id="KW-0328">Glycosyltransferase</keyword>
<dbReference type="Proteomes" id="UP001589709">
    <property type="component" value="Unassembled WGS sequence"/>
</dbReference>
<evidence type="ECO:0000313" key="5">
    <source>
        <dbReference type="EMBL" id="MFB9466558.1"/>
    </source>
</evidence>
<keyword evidence="3 5" id="KW-0808">Transferase</keyword>
<name>A0ABV5N8C7_9ACTN</name>
<reference evidence="5 6" key="1">
    <citation type="submission" date="2024-09" db="EMBL/GenBank/DDBJ databases">
        <authorList>
            <person name="Sun Q."/>
            <person name="Mori K."/>
        </authorList>
    </citation>
    <scope>NUCLEOTIDE SEQUENCE [LARGE SCALE GENOMIC DNA]</scope>
    <source>
        <strain evidence="5 6">JCM 6917</strain>
    </source>
</reference>
<evidence type="ECO:0000256" key="1">
    <source>
        <dbReference type="ARBA" id="ARBA00021292"/>
    </source>
</evidence>
<dbReference type="Gene3D" id="3.40.50.2000">
    <property type="entry name" value="Glycogen Phosphorylase B"/>
    <property type="match status" value="2"/>
</dbReference>
<dbReference type="PANTHER" id="PTHR12526:SF510">
    <property type="entry name" value="D-INOSITOL 3-PHOSPHATE GLYCOSYLTRANSFERASE"/>
    <property type="match status" value="1"/>
</dbReference>
<dbReference type="CDD" id="cd03801">
    <property type="entry name" value="GT4_PimA-like"/>
    <property type="match status" value="1"/>
</dbReference>
<feature type="domain" description="Glycosyl transferase family 1" evidence="4">
    <location>
        <begin position="177"/>
        <end position="335"/>
    </location>
</feature>
<accession>A0ABV5N8C7</accession>
<sequence>MSLRTVHFVVPGGVDDPAAPSGGNVYDRRVCLDLPGFGWRVHRQPADGDWPRPGAAARTGLARTLRDLPDGAVVLLDGLVACGVPEIVVPEAERLRIAVLVHLPLGDETGLDPAVAADLDAGERTVLRAAGAVIATSDWAARRLVAHHGLAPDRVHVAAPGADIAPLAAGTDGVSRLLCVAAVTPRKGQHRLVEALAGMTDLPWSCVCAGGLGQDPRYVARLRDLIGRYGLEDRVHLVGPRSGADLDAAYAAADLMVLASSAETYGMAVTEALARGIPVLATDVGGLPEAVGRTPDGRVPGILVPPRDPAALAAGLRHWFGEADVRHRLRSAARGRRAALAGWATTAQHLAGVLGRLPDQPRRAA</sequence>
<dbReference type="InterPro" id="IPR001296">
    <property type="entry name" value="Glyco_trans_1"/>
</dbReference>
<dbReference type="RefSeq" id="WP_381349545.1">
    <property type="nucleotide sequence ID" value="NZ_JBHMCY010000072.1"/>
</dbReference>
<dbReference type="EMBL" id="JBHMCY010000072">
    <property type="protein sequence ID" value="MFB9466558.1"/>
    <property type="molecule type" value="Genomic_DNA"/>
</dbReference>
<keyword evidence="6" id="KW-1185">Reference proteome</keyword>